<evidence type="ECO:0000313" key="4">
    <source>
        <dbReference type="Proteomes" id="UP000199062"/>
    </source>
</evidence>
<dbReference type="RefSeq" id="WP_089814787.1">
    <property type="nucleotide sequence ID" value="NZ_FOZK01000001.1"/>
</dbReference>
<dbReference type="InterPro" id="IPR002372">
    <property type="entry name" value="PQQ_rpt_dom"/>
</dbReference>
<name>A0A1I6KP03_9EURY</name>
<dbReference type="AlphaFoldDB" id="A0A1I6KP03"/>
<feature type="region of interest" description="Disordered" evidence="1">
    <location>
        <begin position="35"/>
        <end position="84"/>
    </location>
</feature>
<sequence length="579" mass="60705">MKAQTRTLSIVALAVLLLVSAAVAGLPASVLAQTTESTETNETQTAPQAADGSWSTDRGNAGRTAATSADGPEPYGKHSWHGGFRGIPTGAPTVANDTAYLPVLTERDSYEINGSVVAYDAATGEEKWERTDIGEPSGAPTVVDGTVYVSTTAFLPPNPASVDRNGDGGLYALDAETGAVEWVRNESVDWPLAPVFFGGELYAIEGPEALDIENRTSANKTVGSESLVALNPETGETTWSVPADRLLGIANGTVFVASDGDIVAYDTETRERLWTADSTGMSSRAGFAVTEGAIYAVADSDDGVRAAAFSTADGSVQWNWTLPNATSVSESVTVGDGGVFLTVDRRANGTAVVRLDGDTGAQEWRFSPPVGELIGGPTVANDSVYVGAMALPESGETREDGPDYSIPAVFAVDVSDGAQEWGHSFAEGPKINTAARAPSVAGGQLYLPFYESGLHAGRLSADLHALEASTDRPGQDSRPSDGVHERANPEPSVEANITFREEVGNDLAFSGFAYNDESAATNATIASAEWDVDGDGTFEHNRSSVEIWLEPCETQTVTLRVTTESGLTDTETRTFKNGI</sequence>
<proteinExistence type="predicted"/>
<feature type="domain" description="Pyrrolo-quinoline quinone repeat" evidence="2">
    <location>
        <begin position="89"/>
        <end position="240"/>
    </location>
</feature>
<dbReference type="InterPro" id="IPR013783">
    <property type="entry name" value="Ig-like_fold"/>
</dbReference>
<feature type="region of interest" description="Disordered" evidence="1">
    <location>
        <begin position="468"/>
        <end position="492"/>
    </location>
</feature>
<accession>A0A1I6KP03</accession>
<dbReference type="PANTHER" id="PTHR34512">
    <property type="entry name" value="CELL SURFACE PROTEIN"/>
    <property type="match status" value="1"/>
</dbReference>
<reference evidence="3 4" key="1">
    <citation type="submission" date="2016-10" db="EMBL/GenBank/DDBJ databases">
        <authorList>
            <person name="de Groot N.N."/>
        </authorList>
    </citation>
    <scope>NUCLEOTIDE SEQUENCE [LARGE SCALE GENOMIC DNA]</scope>
    <source>
        <strain evidence="3 4">CGMCC 1.10457</strain>
    </source>
</reference>
<dbReference type="PANTHER" id="PTHR34512:SF30">
    <property type="entry name" value="OUTER MEMBRANE PROTEIN ASSEMBLY FACTOR BAMB"/>
    <property type="match status" value="1"/>
</dbReference>
<dbReference type="Gene3D" id="2.130.10.10">
    <property type="entry name" value="YVTN repeat-like/Quinoprotein amine dehydrogenase"/>
    <property type="match status" value="2"/>
</dbReference>
<dbReference type="SMART" id="SM00564">
    <property type="entry name" value="PQQ"/>
    <property type="match status" value="6"/>
</dbReference>
<feature type="compositionally biased region" description="Basic and acidic residues" evidence="1">
    <location>
        <begin position="469"/>
        <end position="488"/>
    </location>
</feature>
<evidence type="ECO:0000313" key="3">
    <source>
        <dbReference type="EMBL" id="SFR92965.1"/>
    </source>
</evidence>
<dbReference type="STRING" id="767519.SAMN05216559_1191"/>
<dbReference type="InterPro" id="IPR011047">
    <property type="entry name" value="Quinoprotein_ADH-like_sf"/>
</dbReference>
<dbReference type="Pfam" id="PF13360">
    <property type="entry name" value="PQQ_2"/>
    <property type="match status" value="2"/>
</dbReference>
<dbReference type="Gene3D" id="2.60.40.10">
    <property type="entry name" value="Immunoglobulins"/>
    <property type="match status" value="1"/>
</dbReference>
<gene>
    <name evidence="3" type="ORF">SAMN05216559_1191</name>
</gene>
<dbReference type="OrthoDB" id="136681at2157"/>
<feature type="domain" description="Pyrrolo-quinoline quinone repeat" evidence="2">
    <location>
        <begin position="320"/>
        <end position="456"/>
    </location>
</feature>
<feature type="compositionally biased region" description="Low complexity" evidence="1">
    <location>
        <begin position="35"/>
        <end position="45"/>
    </location>
</feature>
<protein>
    <submittedName>
        <fullName evidence="3">PQQ-like domain-containing protein</fullName>
    </submittedName>
</protein>
<dbReference type="SUPFAM" id="SSF50998">
    <property type="entry name" value="Quinoprotein alcohol dehydrogenase-like"/>
    <property type="match status" value="2"/>
</dbReference>
<evidence type="ECO:0000256" key="1">
    <source>
        <dbReference type="SAM" id="MobiDB-lite"/>
    </source>
</evidence>
<dbReference type="EMBL" id="FOZK01000001">
    <property type="protein sequence ID" value="SFR92965.1"/>
    <property type="molecule type" value="Genomic_DNA"/>
</dbReference>
<dbReference type="Proteomes" id="UP000199062">
    <property type="component" value="Unassembled WGS sequence"/>
</dbReference>
<dbReference type="InterPro" id="IPR018391">
    <property type="entry name" value="PQQ_b-propeller_rpt"/>
</dbReference>
<keyword evidence="4" id="KW-1185">Reference proteome</keyword>
<organism evidence="3 4">
    <name type="scientific">Halomicrobium zhouii</name>
    <dbReference type="NCBI Taxonomy" id="767519"/>
    <lineage>
        <taxon>Archaea</taxon>
        <taxon>Methanobacteriati</taxon>
        <taxon>Methanobacteriota</taxon>
        <taxon>Stenosarchaea group</taxon>
        <taxon>Halobacteria</taxon>
        <taxon>Halobacteriales</taxon>
        <taxon>Haloarculaceae</taxon>
        <taxon>Halomicrobium</taxon>
    </lineage>
</organism>
<dbReference type="InterPro" id="IPR015943">
    <property type="entry name" value="WD40/YVTN_repeat-like_dom_sf"/>
</dbReference>
<evidence type="ECO:0000259" key="2">
    <source>
        <dbReference type="Pfam" id="PF13360"/>
    </source>
</evidence>